<organism evidence="2 3">
    <name type="scientific">Levilactobacillus brevis KB290</name>
    <dbReference type="NCBI Taxonomy" id="1001583"/>
    <lineage>
        <taxon>Bacteria</taxon>
        <taxon>Bacillati</taxon>
        <taxon>Bacillota</taxon>
        <taxon>Bacilli</taxon>
        <taxon>Lactobacillales</taxon>
        <taxon>Lactobacillaceae</taxon>
        <taxon>Levilactobacillus</taxon>
    </lineage>
</organism>
<protein>
    <submittedName>
        <fullName evidence="2">Uncharacterized protein</fullName>
    </submittedName>
</protein>
<proteinExistence type="predicted"/>
<keyword evidence="2" id="KW-0614">Plasmid</keyword>
<keyword evidence="1" id="KW-0472">Membrane</keyword>
<gene>
    <name evidence="2" type="ORF">LVISKB_P6-0010</name>
</gene>
<dbReference type="AlphaFoldDB" id="M5AIF5"/>
<evidence type="ECO:0000313" key="3">
    <source>
        <dbReference type="Proteomes" id="UP000012042"/>
    </source>
</evidence>
<sequence length="129" mass="15320">MRQDILLKFFILFLLFIWVVIYRKNQEGRSLPSKRVKRKEKRSCSDANKGDEIVKPIKINFGHLIVYITNEAIEKYCDGLIEKVLEKIGEFILSDTRTVWGIFVTLFSDILIRSIPRYYTEHEIFFLSI</sequence>
<evidence type="ECO:0000313" key="2">
    <source>
        <dbReference type="EMBL" id="BAN08195.1"/>
    </source>
</evidence>
<evidence type="ECO:0000256" key="1">
    <source>
        <dbReference type="SAM" id="Phobius"/>
    </source>
</evidence>
<geneLocation type="plasmid" evidence="2 3">
    <name>pKB290-6</name>
</geneLocation>
<keyword evidence="1" id="KW-1133">Transmembrane helix</keyword>
<reference evidence="2 3" key="1">
    <citation type="journal article" date="2013" name="PLoS ONE">
        <title>Genomic Analysis by Deep Sequencing of the Probiotic Lactobacillus brevis KB290 Harboring Nine Plasmids Reveals Genomic Stability.</title>
        <authorList>
            <person name="Fukao M."/>
            <person name="Oshima K."/>
            <person name="Morita H."/>
            <person name="Toh H."/>
            <person name="Suda W."/>
            <person name="Kim S.W."/>
            <person name="Suzuki S."/>
            <person name="Yakabe T."/>
            <person name="Hattori M."/>
            <person name="Yajima N."/>
        </authorList>
    </citation>
    <scope>NUCLEOTIDE SEQUENCE [LARGE SCALE GENOMIC DNA]</scope>
    <source>
        <strain evidence="2 3">KB290</strain>
        <plasmid evidence="2">pKB290-6</plasmid>
    </source>
</reference>
<name>M5AIF5_LEVBR</name>
<dbReference type="HOGENOM" id="CLU_1946032_0_0_9"/>
<dbReference type="KEGG" id="lbk:LVISKB_P6-0010"/>
<accession>M5AIF5</accession>
<dbReference type="RefSeq" id="WP_015474764.1">
    <property type="nucleotide sequence ID" value="NC_020827.1"/>
</dbReference>
<feature type="transmembrane region" description="Helical" evidence="1">
    <location>
        <begin position="6"/>
        <end position="22"/>
    </location>
</feature>
<keyword evidence="1" id="KW-0812">Transmembrane</keyword>
<dbReference type="EMBL" id="AP012173">
    <property type="protein sequence ID" value="BAN08195.1"/>
    <property type="molecule type" value="Genomic_DNA"/>
</dbReference>
<dbReference type="Proteomes" id="UP000012042">
    <property type="component" value="Plasmid pKB290-6"/>
</dbReference>